<accession>A0ACC0E740</accession>
<reference evidence="1 2" key="3">
    <citation type="journal article" date="2022" name="Microbiol. Spectr.">
        <title>Folding features and dynamics of 3D genome architecture in plant fungal pathogens.</title>
        <authorList>
            <person name="Xia C."/>
        </authorList>
    </citation>
    <scope>NUCLEOTIDE SEQUENCE [LARGE SCALE GENOMIC DNA]</scope>
    <source>
        <strain evidence="1 2">93-210</strain>
    </source>
</reference>
<reference evidence="2" key="1">
    <citation type="journal article" date="2018" name="BMC Genomics">
        <title>Genomic insights into host adaptation between the wheat stripe rust pathogen (Puccinia striiformis f. sp. tritici) and the barley stripe rust pathogen (Puccinia striiformis f. sp. hordei).</title>
        <authorList>
            <person name="Xia C."/>
            <person name="Wang M."/>
            <person name="Yin C."/>
            <person name="Cornejo O.E."/>
            <person name="Hulbert S.H."/>
            <person name="Chen X."/>
        </authorList>
    </citation>
    <scope>NUCLEOTIDE SEQUENCE [LARGE SCALE GENOMIC DNA]</scope>
    <source>
        <strain evidence="2">93-210</strain>
    </source>
</reference>
<sequence>MARSNTRARNVMKSRARTRKAAAKRRSQYALNIQRKGVQEPIVWSFRNYRECHLYPEIEAEDKRPPRKPTPSELEHAERIVDTFHHFEHGKVVVVDKTNNGKIIAVIECTPLDKLSRTEKANINLVTTFLHESKDFVDYMGPSRTWGGRMWAFGWRKAMKAYKLFGVYVLGDAVKSALARYTKLVSRAPKVSEVIGRMFHNLADIPFNENRSFMAKNSIPSLSSFKFEDKLGKFDCAPHVTFTTDSYYNNPHKDTRDISTYAFAMFVPTLSANGRLADNSSGYDVSGGRFVMPDYNFCIDLSKEKCVVKLLWAASQYKHCTLPTIEGPLYTRMALSVQINNRTSNTARDLESGEIYNRKSNKTKNRAALYVAGHGHYIKK</sequence>
<reference evidence="2" key="2">
    <citation type="journal article" date="2018" name="Mol. Plant Microbe Interact.">
        <title>Genome sequence resources for the wheat stripe rust pathogen (Puccinia striiformis f. sp. tritici) and the barley stripe rust pathogen (Puccinia striiformis f. sp. hordei).</title>
        <authorList>
            <person name="Xia C."/>
            <person name="Wang M."/>
            <person name="Yin C."/>
            <person name="Cornejo O.E."/>
            <person name="Hulbert S.H."/>
            <person name="Chen X."/>
        </authorList>
    </citation>
    <scope>NUCLEOTIDE SEQUENCE [LARGE SCALE GENOMIC DNA]</scope>
    <source>
        <strain evidence="2">93-210</strain>
    </source>
</reference>
<name>A0ACC0E740_9BASI</name>
<evidence type="ECO:0000313" key="1">
    <source>
        <dbReference type="EMBL" id="KAI7945099.1"/>
    </source>
</evidence>
<comment type="caution">
    <text evidence="1">The sequence shown here is derived from an EMBL/GenBank/DDBJ whole genome shotgun (WGS) entry which is preliminary data.</text>
</comment>
<dbReference type="Proteomes" id="UP001060170">
    <property type="component" value="Chromosome 10"/>
</dbReference>
<protein>
    <submittedName>
        <fullName evidence="1">Uncharacterized protein</fullName>
    </submittedName>
</protein>
<proteinExistence type="predicted"/>
<keyword evidence="2" id="KW-1185">Reference proteome</keyword>
<evidence type="ECO:0000313" key="2">
    <source>
        <dbReference type="Proteomes" id="UP001060170"/>
    </source>
</evidence>
<dbReference type="EMBL" id="CM045874">
    <property type="protein sequence ID" value="KAI7945099.1"/>
    <property type="molecule type" value="Genomic_DNA"/>
</dbReference>
<gene>
    <name evidence="1" type="ORF">MJO28_010794</name>
</gene>
<organism evidence="1 2">
    <name type="scientific">Puccinia striiformis f. sp. tritici</name>
    <dbReference type="NCBI Taxonomy" id="168172"/>
    <lineage>
        <taxon>Eukaryota</taxon>
        <taxon>Fungi</taxon>
        <taxon>Dikarya</taxon>
        <taxon>Basidiomycota</taxon>
        <taxon>Pucciniomycotina</taxon>
        <taxon>Pucciniomycetes</taxon>
        <taxon>Pucciniales</taxon>
        <taxon>Pucciniaceae</taxon>
        <taxon>Puccinia</taxon>
    </lineage>
</organism>